<gene>
    <name evidence="5" type="ORF">H3H36_12025</name>
</gene>
<dbReference type="InterPro" id="IPR012480">
    <property type="entry name" value="Hepar_II_III_C"/>
</dbReference>
<dbReference type="Gene3D" id="2.60.40.10">
    <property type="entry name" value="Immunoglobulins"/>
    <property type="match status" value="1"/>
</dbReference>
<name>A0A7W2EHX9_9BURK</name>
<dbReference type="Gene3D" id="1.50.10.100">
    <property type="entry name" value="Chondroitin AC/alginate lyase"/>
    <property type="match status" value="1"/>
</dbReference>
<evidence type="ECO:0000313" key="5">
    <source>
        <dbReference type="EMBL" id="MBA5606085.1"/>
    </source>
</evidence>
<dbReference type="RefSeq" id="WP_182217784.1">
    <property type="nucleotide sequence ID" value="NZ_JACEZS010000009.1"/>
</dbReference>
<evidence type="ECO:0000256" key="1">
    <source>
        <dbReference type="ARBA" id="ARBA00004196"/>
    </source>
</evidence>
<dbReference type="Proteomes" id="UP000566711">
    <property type="component" value="Unassembled WGS sequence"/>
</dbReference>
<dbReference type="Pfam" id="PF16332">
    <property type="entry name" value="DUF4962"/>
    <property type="match status" value="1"/>
</dbReference>
<dbReference type="GO" id="GO:0030313">
    <property type="term" value="C:cell envelope"/>
    <property type="evidence" value="ECO:0007669"/>
    <property type="project" value="UniProtKB-SubCell"/>
</dbReference>
<dbReference type="InterPro" id="IPR032518">
    <property type="entry name" value="HepII_N"/>
</dbReference>
<dbReference type="SUPFAM" id="SSF48230">
    <property type="entry name" value="Chondroitin AC/alginate lyase"/>
    <property type="match status" value="1"/>
</dbReference>
<evidence type="ECO:0000259" key="3">
    <source>
        <dbReference type="Pfam" id="PF07940"/>
    </source>
</evidence>
<keyword evidence="2" id="KW-0732">Signal</keyword>
<dbReference type="GO" id="GO:0016829">
    <property type="term" value="F:lyase activity"/>
    <property type="evidence" value="ECO:0007669"/>
    <property type="project" value="InterPro"/>
</dbReference>
<dbReference type="Pfam" id="PF07940">
    <property type="entry name" value="Hepar_II_III_C"/>
    <property type="match status" value="1"/>
</dbReference>
<organism evidence="5 6">
    <name type="scientific">Rugamonas fusca</name>
    <dbReference type="NCBI Taxonomy" id="2758568"/>
    <lineage>
        <taxon>Bacteria</taxon>
        <taxon>Pseudomonadati</taxon>
        <taxon>Pseudomonadota</taxon>
        <taxon>Betaproteobacteria</taxon>
        <taxon>Burkholderiales</taxon>
        <taxon>Oxalobacteraceae</taxon>
        <taxon>Telluria group</taxon>
        <taxon>Rugamonas</taxon>
    </lineage>
</organism>
<sequence>MKPIKSQFLGAFALMLAAVSAPSYADWAQSIYPNYTPPRPASGQVQAQNPPAFTWSKYPYDPSLYVVKIMSGTTVVGTYTVSRSFYLPEAPLPTGTYTWQVTPAGTLSTGAPAPTAWSDPRTFTVDATATMFIVPSDASLAGTIQARARPRQLPSNFTPVSGWSTGMHTDRDAALSSLQTEVTGRITSLATLSDSLWPLVISSPLTSAMVAQQNDVRTQIGLASRQLEASALLYRLTGNTTYLNEAFRRGDELTKLSPLGPTSYTNQDQATRQITLALLKAYDFLKPEIEAADAATPTLQRKLNWMNAVNARMVDIYGDLARNSFRLDQAPYDSHGSTLLGYAAAISTLALGEPNMPNAMTWFTGSFRAYVNWVSIWAGPEGGFADGTAYGQYSLDYSLQLWQPLKQATGIDLFSKPWSLGLSKFFMHFQPPGAPGHVFGDEHDVLTQPTLMKAFASRFSTPYAAWYVSRLSGSTENAVTLLEAEYPLPVTKATSMAAPPNGALYPSIGWAAMLSDINNTNRTAVYFKSSPYGSYNHSHLDQNSLVIDSGGKRLLTEAGYSDYYYSPLAVSWFRTTKAKNAITFDGGVGQVANSDGWRNLLNNGKITAFSTSSTLDYVEGDATAAYNDTLATSPVLSQAVRKVWYLRDQDVVLVVDKLNAPLPHTYEWNLHSMYSTASATAGTSSFTTSGLKVRINNEGRTLCLNSLSTDVALQPRTGAPSKTGITENHMAYTKLAPATAGEFIVVASVGCRNTSATISTTSSGRTVTLVSTSPTGAVLSRDILIGN</sequence>
<accession>A0A7W2EHX9</accession>
<feature type="chain" id="PRO_5031029142" evidence="2">
    <location>
        <begin position="26"/>
        <end position="787"/>
    </location>
</feature>
<reference evidence="5 6" key="1">
    <citation type="submission" date="2020-07" db="EMBL/GenBank/DDBJ databases">
        <title>Novel species isolated from subtropical streams in China.</title>
        <authorList>
            <person name="Lu H."/>
        </authorList>
    </citation>
    <scope>NUCLEOTIDE SEQUENCE [LARGE SCALE GENOMIC DNA]</scope>
    <source>
        <strain evidence="5 6">FT3S</strain>
    </source>
</reference>
<evidence type="ECO:0000313" key="6">
    <source>
        <dbReference type="Proteomes" id="UP000566711"/>
    </source>
</evidence>
<dbReference type="Gene3D" id="2.70.98.70">
    <property type="match status" value="1"/>
</dbReference>
<dbReference type="EMBL" id="JACEZS010000009">
    <property type="protein sequence ID" value="MBA5606085.1"/>
    <property type="molecule type" value="Genomic_DNA"/>
</dbReference>
<feature type="domain" description="Heparinase II N-terminal" evidence="4">
    <location>
        <begin position="225"/>
        <end position="473"/>
    </location>
</feature>
<feature type="signal peptide" evidence="2">
    <location>
        <begin position="1"/>
        <end position="25"/>
    </location>
</feature>
<comment type="subcellular location">
    <subcellularLocation>
        <location evidence="1">Cell envelope</location>
    </subcellularLocation>
</comment>
<feature type="domain" description="Heparinase II/III-like C-terminal" evidence="3">
    <location>
        <begin position="499"/>
        <end position="683"/>
    </location>
</feature>
<proteinExistence type="predicted"/>
<protein>
    <submittedName>
        <fullName evidence="5">Heparinase II/III family protein</fullName>
    </submittedName>
</protein>
<dbReference type="AlphaFoldDB" id="A0A7W2EHX9"/>
<keyword evidence="6" id="KW-1185">Reference proteome</keyword>
<dbReference type="InterPro" id="IPR013783">
    <property type="entry name" value="Ig-like_fold"/>
</dbReference>
<comment type="caution">
    <text evidence="5">The sequence shown here is derived from an EMBL/GenBank/DDBJ whole genome shotgun (WGS) entry which is preliminary data.</text>
</comment>
<evidence type="ECO:0000256" key="2">
    <source>
        <dbReference type="SAM" id="SignalP"/>
    </source>
</evidence>
<evidence type="ECO:0000259" key="4">
    <source>
        <dbReference type="Pfam" id="PF16332"/>
    </source>
</evidence>
<dbReference type="InterPro" id="IPR008929">
    <property type="entry name" value="Chondroitin_lyas"/>
</dbReference>